<dbReference type="WBParaSite" id="GPUH_0002622001-mRNA-1">
    <property type="protein sequence ID" value="GPUH_0002622001-mRNA-1"/>
    <property type="gene ID" value="GPUH_0002622001"/>
</dbReference>
<reference evidence="1 2" key="2">
    <citation type="submission" date="2018-11" db="EMBL/GenBank/DDBJ databases">
        <authorList>
            <consortium name="Pathogen Informatics"/>
        </authorList>
    </citation>
    <scope>NUCLEOTIDE SEQUENCE [LARGE SCALE GENOMIC DNA]</scope>
</reference>
<dbReference type="OrthoDB" id="10256043at2759"/>
<sequence>MASGIREVDYVSQDKNWKDFCRGGGYVKDLPPDMNDLEQFGAVQWVELRRLDSDEDTALTYCGPDQKPSPQRSRDCEFEIIIKTREMRDKTR</sequence>
<protein>
    <submittedName>
        <fullName evidence="3">DUSP domain-containing protein</fullName>
    </submittedName>
</protein>
<dbReference type="Proteomes" id="UP000271098">
    <property type="component" value="Unassembled WGS sequence"/>
</dbReference>
<name>A0A183EYZ9_9BILA</name>
<evidence type="ECO:0000313" key="3">
    <source>
        <dbReference type="WBParaSite" id="GPUH_0002622001-mRNA-1"/>
    </source>
</evidence>
<gene>
    <name evidence="1" type="ORF">GPUH_LOCUS26189</name>
</gene>
<accession>A0A183EYZ9</accession>
<evidence type="ECO:0000313" key="1">
    <source>
        <dbReference type="EMBL" id="VDN45217.1"/>
    </source>
</evidence>
<dbReference type="AlphaFoldDB" id="A0A183EYZ9"/>
<organism evidence="3">
    <name type="scientific">Gongylonema pulchrum</name>
    <dbReference type="NCBI Taxonomy" id="637853"/>
    <lineage>
        <taxon>Eukaryota</taxon>
        <taxon>Metazoa</taxon>
        <taxon>Ecdysozoa</taxon>
        <taxon>Nematoda</taxon>
        <taxon>Chromadorea</taxon>
        <taxon>Rhabditida</taxon>
        <taxon>Spirurina</taxon>
        <taxon>Spiruromorpha</taxon>
        <taxon>Spiruroidea</taxon>
        <taxon>Gongylonematidae</taxon>
        <taxon>Gongylonema</taxon>
    </lineage>
</organism>
<reference evidence="3" key="1">
    <citation type="submission" date="2016-06" db="UniProtKB">
        <authorList>
            <consortium name="WormBaseParasite"/>
        </authorList>
    </citation>
    <scope>IDENTIFICATION</scope>
</reference>
<dbReference type="EMBL" id="UYRT01109189">
    <property type="protein sequence ID" value="VDN45217.1"/>
    <property type="molecule type" value="Genomic_DNA"/>
</dbReference>
<keyword evidence="2" id="KW-1185">Reference proteome</keyword>
<proteinExistence type="predicted"/>
<evidence type="ECO:0000313" key="2">
    <source>
        <dbReference type="Proteomes" id="UP000271098"/>
    </source>
</evidence>